<dbReference type="InterPro" id="IPR004839">
    <property type="entry name" value="Aminotransferase_I/II_large"/>
</dbReference>
<comment type="cofactor">
    <cofactor evidence="1">
        <name>pyridoxal 5'-phosphate</name>
        <dbReference type="ChEBI" id="CHEBI:597326"/>
    </cofactor>
</comment>
<dbReference type="Gene3D" id="3.90.1150.10">
    <property type="entry name" value="Aspartate Aminotransferase, domain 1"/>
    <property type="match status" value="1"/>
</dbReference>
<reference evidence="7" key="1">
    <citation type="journal article" date="1999" name="Acta Crystallogr. D">
        <title>Crystallization and preliminary crystallographic analysis of the Escherichia coli tyrosine aminotransferase.</title>
        <authorList>
            <person name="Ko T.P."/>
            <person name="Wu S.P."/>
            <person name="Yang W.Z."/>
            <person name="Tsai H."/>
            <person name="Yuan H.S."/>
        </authorList>
    </citation>
    <scope>NUCLEOTIDE SEQUENCE</scope>
</reference>
<evidence type="ECO:0000313" key="7">
    <source>
        <dbReference type="RefSeq" id="WP_211238110.1"/>
    </source>
</evidence>
<dbReference type="InterPro" id="IPR038740">
    <property type="entry name" value="BioF2-like_GNAT_dom"/>
</dbReference>
<feature type="domain" description="BioF2-like acetyltransferase" evidence="5">
    <location>
        <begin position="194"/>
        <end position="332"/>
    </location>
</feature>
<name>A0A8B6XD08_9BURK</name>
<organism evidence="6 7">
    <name type="scientific">Derxia gummosa DSM 723</name>
    <dbReference type="NCBI Taxonomy" id="1121388"/>
    <lineage>
        <taxon>Bacteria</taxon>
        <taxon>Pseudomonadati</taxon>
        <taxon>Pseudomonadota</taxon>
        <taxon>Betaproteobacteria</taxon>
        <taxon>Burkholderiales</taxon>
        <taxon>Alcaligenaceae</taxon>
        <taxon>Derxia</taxon>
    </lineage>
</organism>
<dbReference type="InterPro" id="IPR050087">
    <property type="entry name" value="AON_synthase_class-II"/>
</dbReference>
<dbReference type="AlphaFoldDB" id="A0A8B6XD08"/>
<dbReference type="InterPro" id="IPR015424">
    <property type="entry name" value="PyrdxlP-dep_Trfase"/>
</dbReference>
<evidence type="ECO:0000313" key="6">
    <source>
        <dbReference type="Proteomes" id="UP000675920"/>
    </source>
</evidence>
<sequence>MEKDRLVIETVRSVEHLPASEWGGGFAIPTPMRREFLAVVERARVNDIETYYLTLRFGGALVAHANVYVCETDFSSFDPKLPADARGTVKQWFPGFMKFRIVEVGYFTMIGEGLALADSLLLDDVLIELEAELRRIAAESRADYILYRDIGIGHYAQYRAALAPLGYVPSIGFPNAVLPLRWDSLDAYLSALDSKTRLKLRNSLRLEEKFGIRHEIVRDFAPLADELARLWANVNARAADYSREQLTAAFFAECSEQLGESSEIITFRHEGRLIAFMLNLIGDDDYIMLDWGVDYDFEHYRDANLYRAASVLSVARAIELGCSRIEFGITNYTPKMTLGAEIRPLAYFVRHVSEPRFSGTLARLLTDAIEMPDNTAHAAGERLGTRREDLAAFERRIREDQNPLRDTDIFQRIGNYQRANAMRLGGIYGLYPEFNCAQDSVITFSDNRERVLLGTNSYLGLADDPRVREAAKAAIDRYGSGCSGSPLLNGTLDIHNRLEAELADFLGRDAVALCSTGYQTNLTALSALCGPGDVVLMDARNHRSLYDGVRLSGADCLIYRHADLGHLAKLLLRSSGRRRMIVTDSVFSMEGTIADLRGIAALAREHGARLFVDESHAVGVLGATGRGVAELQGVEADVDLVMGTFSKSFAALGGYVAGCRTVIDYLKHNGGGHIFSASLPPSVIATVLAALDIVRREPERRALVLDNAAYMAGELRAIGYDAPFHGAQIVPVILGNYTLALSAYKRFMEAGVYVNPVGPPAVPEAAAGFRTSYIATHRRADLDRALDVFRRHFPDIRR</sequence>
<dbReference type="CDD" id="cd06454">
    <property type="entry name" value="KBL_like"/>
    <property type="match status" value="1"/>
</dbReference>
<dbReference type="GO" id="GO:0030170">
    <property type="term" value="F:pyridoxal phosphate binding"/>
    <property type="evidence" value="ECO:0007669"/>
    <property type="project" value="InterPro"/>
</dbReference>
<proteinExistence type="predicted"/>
<evidence type="ECO:0000259" key="4">
    <source>
        <dbReference type="Pfam" id="PF00155"/>
    </source>
</evidence>
<evidence type="ECO:0000256" key="3">
    <source>
        <dbReference type="ARBA" id="ARBA00022898"/>
    </source>
</evidence>
<dbReference type="InterPro" id="IPR015422">
    <property type="entry name" value="PyrdxlP-dep_Trfase_small"/>
</dbReference>
<reference evidence="7" key="2">
    <citation type="journal article" date="1999" name="Biochemistry">
        <title>Structure of Thermus thermophilus HB8 aspartate aminotransferase and its complex with maleate.</title>
        <authorList>
            <person name="Nakai T."/>
            <person name="Okada K."/>
            <person name="Akutsu S."/>
            <person name="Miyahara I."/>
            <person name="Kawaguchi S."/>
            <person name="Kato R."/>
            <person name="Kuramitsu S."/>
            <person name="Hirotsu K."/>
        </authorList>
    </citation>
    <scope>NUCLEOTIDE SEQUENCE</scope>
</reference>
<keyword evidence="3" id="KW-0663">Pyridoxal phosphate</keyword>
<keyword evidence="6" id="KW-1185">Reference proteome</keyword>
<dbReference type="PANTHER" id="PTHR13693">
    <property type="entry name" value="CLASS II AMINOTRANSFERASE/8-AMINO-7-OXONONANOATE SYNTHASE"/>
    <property type="match status" value="1"/>
</dbReference>
<keyword evidence="7" id="KW-0032">Aminotransferase</keyword>
<dbReference type="InterPro" id="IPR016181">
    <property type="entry name" value="Acyl_CoA_acyltransferase"/>
</dbReference>
<keyword evidence="2" id="KW-0808">Transferase</keyword>
<dbReference type="InterPro" id="IPR015421">
    <property type="entry name" value="PyrdxlP-dep_Trfase_major"/>
</dbReference>
<protein>
    <submittedName>
        <fullName evidence="7">Aminotransferase class I/II-fold pyridoxal phosphate-dependent enzyme</fullName>
    </submittedName>
</protein>
<evidence type="ECO:0000256" key="2">
    <source>
        <dbReference type="ARBA" id="ARBA00022679"/>
    </source>
</evidence>
<evidence type="ECO:0000256" key="1">
    <source>
        <dbReference type="ARBA" id="ARBA00001933"/>
    </source>
</evidence>
<dbReference type="Gene3D" id="3.40.630.30">
    <property type="match status" value="1"/>
</dbReference>
<dbReference type="GO" id="GO:0008483">
    <property type="term" value="F:transaminase activity"/>
    <property type="evidence" value="ECO:0007669"/>
    <property type="project" value="UniProtKB-KW"/>
</dbReference>
<dbReference type="SUPFAM" id="SSF53383">
    <property type="entry name" value="PLP-dependent transferases"/>
    <property type="match status" value="1"/>
</dbReference>
<feature type="domain" description="Aminotransferase class I/classII large" evidence="4">
    <location>
        <begin position="451"/>
        <end position="788"/>
    </location>
</feature>
<dbReference type="PROSITE" id="PS00599">
    <property type="entry name" value="AA_TRANSFER_CLASS_2"/>
    <property type="match status" value="1"/>
</dbReference>
<dbReference type="Proteomes" id="UP000675920">
    <property type="component" value="Unplaced"/>
</dbReference>
<dbReference type="PANTHER" id="PTHR13693:SF3">
    <property type="entry name" value="LD36009P"/>
    <property type="match status" value="1"/>
</dbReference>
<dbReference type="RefSeq" id="WP_211238110.1">
    <property type="nucleotide sequence ID" value="NZ_AXWS01000015.1"/>
</dbReference>
<dbReference type="Pfam" id="PF13480">
    <property type="entry name" value="Acetyltransf_6"/>
    <property type="match status" value="1"/>
</dbReference>
<dbReference type="Gene3D" id="3.40.640.10">
    <property type="entry name" value="Type I PLP-dependent aspartate aminotransferase-like (Major domain)"/>
    <property type="match status" value="1"/>
</dbReference>
<evidence type="ECO:0000259" key="5">
    <source>
        <dbReference type="Pfam" id="PF13480"/>
    </source>
</evidence>
<reference evidence="7" key="3">
    <citation type="submission" date="2025-08" db="UniProtKB">
        <authorList>
            <consortium name="RefSeq"/>
        </authorList>
    </citation>
    <scope>IDENTIFICATION</scope>
</reference>
<accession>A0A8B6XD08</accession>
<dbReference type="SUPFAM" id="SSF55729">
    <property type="entry name" value="Acyl-CoA N-acyltransferases (Nat)"/>
    <property type="match status" value="1"/>
</dbReference>
<dbReference type="InterPro" id="IPR001917">
    <property type="entry name" value="Aminotrans_II_pyridoxalP_BS"/>
</dbReference>
<dbReference type="Pfam" id="PF00155">
    <property type="entry name" value="Aminotran_1_2"/>
    <property type="match status" value="1"/>
</dbReference>